<dbReference type="NCBIfam" id="TIGR01400">
    <property type="entry name" value="fliR"/>
    <property type="match status" value="1"/>
</dbReference>
<evidence type="ECO:0000256" key="6">
    <source>
        <dbReference type="ARBA" id="ARBA00022989"/>
    </source>
</evidence>
<dbReference type="STRING" id="1157490.EL26_12685"/>
<dbReference type="Proteomes" id="UP000027931">
    <property type="component" value="Unassembled WGS sequence"/>
</dbReference>
<dbReference type="RefSeq" id="WP_038088887.1">
    <property type="nucleotide sequence ID" value="NZ_JMIR01000016.1"/>
</dbReference>
<accession>A0A074LLE8</accession>
<evidence type="ECO:0000256" key="5">
    <source>
        <dbReference type="ARBA" id="ARBA00022692"/>
    </source>
</evidence>
<keyword evidence="5 10" id="KW-0812">Transmembrane</keyword>
<dbReference type="PANTHER" id="PTHR30065">
    <property type="entry name" value="FLAGELLAR BIOSYNTHETIC PROTEIN FLIR"/>
    <property type="match status" value="1"/>
</dbReference>
<evidence type="ECO:0000256" key="7">
    <source>
        <dbReference type="ARBA" id="ARBA00023136"/>
    </source>
</evidence>
<evidence type="ECO:0000256" key="1">
    <source>
        <dbReference type="ARBA" id="ARBA00002578"/>
    </source>
</evidence>
<keyword evidence="6 10" id="KW-1133">Transmembrane helix</keyword>
<evidence type="ECO:0000256" key="8">
    <source>
        <dbReference type="ARBA" id="ARBA00023143"/>
    </source>
</evidence>
<dbReference type="GO" id="GO:0006605">
    <property type="term" value="P:protein targeting"/>
    <property type="evidence" value="ECO:0007669"/>
    <property type="project" value="UniProtKB-UniRule"/>
</dbReference>
<evidence type="ECO:0000256" key="9">
    <source>
        <dbReference type="NCBIfam" id="TIGR01400"/>
    </source>
</evidence>
<dbReference type="GO" id="GO:0044780">
    <property type="term" value="P:bacterial-type flagellum assembly"/>
    <property type="evidence" value="ECO:0007669"/>
    <property type="project" value="UniProtKB-UniRule"/>
</dbReference>
<comment type="caution">
    <text evidence="11">The sequence shown here is derived from an EMBL/GenBank/DDBJ whole genome shotgun (WGS) entry which is preliminary data.</text>
</comment>
<dbReference type="InterPro" id="IPR002010">
    <property type="entry name" value="T3SS_IM_R"/>
</dbReference>
<evidence type="ECO:0000313" key="11">
    <source>
        <dbReference type="EMBL" id="KEO82946.1"/>
    </source>
</evidence>
<reference evidence="11 12" key="1">
    <citation type="journal article" date="2013" name="Int. J. Syst. Evol. Microbiol.">
        <title>Tumebacillus flagellatus sp. nov., an alpha-amylase/pullulanase-producing bacterium isolated from cassava wastewater.</title>
        <authorList>
            <person name="Wang Q."/>
            <person name="Xie N."/>
            <person name="Qin Y."/>
            <person name="Shen N."/>
            <person name="Zhu J."/>
            <person name="Mi H."/>
            <person name="Huang R."/>
        </authorList>
    </citation>
    <scope>NUCLEOTIDE SEQUENCE [LARGE SCALE GENOMIC DNA]</scope>
    <source>
        <strain evidence="11 12">GST4</strain>
    </source>
</reference>
<feature type="transmembrane region" description="Helical" evidence="10">
    <location>
        <begin position="42"/>
        <end position="65"/>
    </location>
</feature>
<organism evidence="11 12">
    <name type="scientific">Tumebacillus flagellatus</name>
    <dbReference type="NCBI Taxonomy" id="1157490"/>
    <lineage>
        <taxon>Bacteria</taxon>
        <taxon>Bacillati</taxon>
        <taxon>Bacillota</taxon>
        <taxon>Bacilli</taxon>
        <taxon>Bacillales</taxon>
        <taxon>Alicyclobacillaceae</taxon>
        <taxon>Tumebacillus</taxon>
    </lineage>
</organism>
<keyword evidence="7 10" id="KW-0472">Membrane</keyword>
<feature type="transmembrane region" description="Helical" evidence="10">
    <location>
        <begin position="6"/>
        <end position="30"/>
    </location>
</feature>
<dbReference type="eggNOG" id="COG1684">
    <property type="taxonomic scope" value="Bacteria"/>
</dbReference>
<keyword evidence="12" id="KW-1185">Reference proteome</keyword>
<gene>
    <name evidence="11" type="ORF">EL26_12685</name>
</gene>
<dbReference type="GO" id="GO:0005886">
    <property type="term" value="C:plasma membrane"/>
    <property type="evidence" value="ECO:0007669"/>
    <property type="project" value="UniProtKB-SubCell"/>
</dbReference>
<evidence type="ECO:0000256" key="3">
    <source>
        <dbReference type="ARBA" id="ARBA00021717"/>
    </source>
</evidence>
<evidence type="ECO:0000256" key="4">
    <source>
        <dbReference type="ARBA" id="ARBA00022475"/>
    </source>
</evidence>
<comment type="similarity">
    <text evidence="2 10">Belongs to the FliR/MopE/SpaR family.</text>
</comment>
<feature type="transmembrane region" description="Helical" evidence="10">
    <location>
        <begin position="214"/>
        <end position="241"/>
    </location>
</feature>
<keyword evidence="4 10" id="KW-1003">Cell membrane</keyword>
<sequence length="261" mass="27916">MLDVALQYTQIFLLVLVRMSSFFFLTPFFGTRNVPAAVKTGLAFLLTIIVTPAIAATESGASYAGASFADLVLVLLKEAMVGVTLGLTAAMIFAAVQVGGMFIDLQIGFAMANVFDPMSGASSPLTGQFKYALAFLLFLGLDGHHGLITAMLQSYNFVPIGVFQVSDNLMSVLMQTFSAMFLLGLKVAIPVVATLFLVDFGFAMLSKAVPQMNVFALGMSVKTVVGGLMIIVVMPAFVYLLRGLFHTMFDKMDTLLRVLGG</sequence>
<protein>
    <recommendedName>
        <fullName evidence="3 9">Flagellar biosynthetic protein FliR</fullName>
    </recommendedName>
</protein>
<comment type="subcellular location">
    <subcellularLocation>
        <location evidence="10">Cell membrane</location>
        <topology evidence="10">Multi-pass membrane protein</topology>
    </subcellularLocation>
    <subcellularLocation>
        <location evidence="10">Bacterial flagellum basal body</location>
    </subcellularLocation>
</comment>
<dbReference type="AlphaFoldDB" id="A0A074LLE8"/>
<dbReference type="PRINTS" id="PR00953">
    <property type="entry name" value="TYPE3IMRPROT"/>
</dbReference>
<dbReference type="InterPro" id="IPR006303">
    <property type="entry name" value="FliR"/>
</dbReference>
<dbReference type="Pfam" id="PF01311">
    <property type="entry name" value="Bac_export_1"/>
    <property type="match status" value="1"/>
</dbReference>
<feature type="transmembrane region" description="Helical" evidence="10">
    <location>
        <begin position="85"/>
        <end position="110"/>
    </location>
</feature>
<name>A0A074LLE8_9BACL</name>
<proteinExistence type="inferred from homology"/>
<evidence type="ECO:0000313" key="12">
    <source>
        <dbReference type="Proteomes" id="UP000027931"/>
    </source>
</evidence>
<evidence type="ECO:0000256" key="2">
    <source>
        <dbReference type="ARBA" id="ARBA00009772"/>
    </source>
</evidence>
<comment type="function">
    <text evidence="1 10">Role in flagellar biosynthesis.</text>
</comment>
<keyword evidence="8 10" id="KW-0975">Bacterial flagellum</keyword>
<feature type="transmembrane region" description="Helical" evidence="10">
    <location>
        <begin position="172"/>
        <end position="202"/>
    </location>
</feature>
<evidence type="ECO:0000256" key="10">
    <source>
        <dbReference type="RuleBase" id="RU362071"/>
    </source>
</evidence>
<dbReference type="PANTHER" id="PTHR30065:SF1">
    <property type="entry name" value="SURFACE PRESENTATION OF ANTIGENS PROTEIN SPAR"/>
    <property type="match status" value="1"/>
</dbReference>
<dbReference type="EMBL" id="JMIR01000016">
    <property type="protein sequence ID" value="KEO82946.1"/>
    <property type="molecule type" value="Genomic_DNA"/>
</dbReference>
<dbReference type="GO" id="GO:0009425">
    <property type="term" value="C:bacterial-type flagellum basal body"/>
    <property type="evidence" value="ECO:0007669"/>
    <property type="project" value="UniProtKB-SubCell"/>
</dbReference>
<dbReference type="OrthoDB" id="9807748at2"/>